<evidence type="ECO:0000313" key="3">
    <source>
        <dbReference type="Proteomes" id="UP000011932"/>
    </source>
</evidence>
<dbReference type="HOGENOM" id="CLU_2046982_0_0_5"/>
<dbReference type="RefSeq" id="WP_015467253.1">
    <property type="nucleotide sequence ID" value="NC_020812.1"/>
</dbReference>
<organism evidence="2 3">
    <name type="scientific">Micavibrio aeruginosavorus EPB</name>
    <dbReference type="NCBI Taxonomy" id="349215"/>
    <lineage>
        <taxon>Bacteria</taxon>
        <taxon>Pseudomonadati</taxon>
        <taxon>Bdellovibrionota</taxon>
        <taxon>Bdellovibrionia</taxon>
        <taxon>Bdellovibrionales</taxon>
        <taxon>Pseudobdellovibrionaceae</taxon>
        <taxon>Micavibrio</taxon>
    </lineage>
</organism>
<feature type="chain" id="PRO_5004060529" description="Lipoprotein" evidence="1">
    <location>
        <begin position="19"/>
        <end position="120"/>
    </location>
</feature>
<accession>M4VWX4</accession>
<protein>
    <recommendedName>
        <fullName evidence="4">Lipoprotein</fullName>
    </recommendedName>
</protein>
<proteinExistence type="predicted"/>
<evidence type="ECO:0000256" key="1">
    <source>
        <dbReference type="SAM" id="SignalP"/>
    </source>
</evidence>
<keyword evidence="1" id="KW-0732">Signal</keyword>
<dbReference type="OrthoDB" id="9926625at2"/>
<dbReference type="Proteomes" id="UP000011932">
    <property type="component" value="Chromosome"/>
</dbReference>
<dbReference type="STRING" id="349215.A11S_882"/>
<name>M4VWX4_9BACT</name>
<sequence length="120" mass="12966">MMRWAAGLVLSAAFAVQAAPAPDQSILTGQVECIPKAQGEPFLRDVMKEAPTGETGENALFFVEIWANKDKGSWTLIGTPKNPMIVGPNIEGEALCALDAGTGGYPDDVYMKYRDYFPKP</sequence>
<evidence type="ECO:0008006" key="4">
    <source>
        <dbReference type="Google" id="ProtNLM"/>
    </source>
</evidence>
<dbReference type="KEGG" id="man:A11S_882"/>
<gene>
    <name evidence="2" type="ORF">A11S_882</name>
</gene>
<reference evidence="2 3" key="1">
    <citation type="journal article" date="2013" name="ISME J.">
        <title>By their genes ye shall know them: genomic signatures of predatory bacteria.</title>
        <authorList>
            <person name="Pasternak Z."/>
            <person name="Pietrokovski S."/>
            <person name="Rotem O."/>
            <person name="Gophna U."/>
            <person name="Lurie-Weinberger M.N."/>
            <person name="Jurkevitch E."/>
        </authorList>
    </citation>
    <scope>NUCLEOTIDE SEQUENCE [LARGE SCALE GENOMIC DNA]</scope>
    <source>
        <strain evidence="2">EPB</strain>
    </source>
</reference>
<dbReference type="AlphaFoldDB" id="M4VWX4"/>
<feature type="signal peptide" evidence="1">
    <location>
        <begin position="1"/>
        <end position="18"/>
    </location>
</feature>
<dbReference type="EMBL" id="CP003538">
    <property type="protein sequence ID" value="AGH97704.1"/>
    <property type="molecule type" value="Genomic_DNA"/>
</dbReference>
<evidence type="ECO:0000313" key="2">
    <source>
        <dbReference type="EMBL" id="AGH97704.1"/>
    </source>
</evidence>